<dbReference type="InterPro" id="IPR011042">
    <property type="entry name" value="6-blade_b-propeller_TolB-like"/>
</dbReference>
<dbReference type="PANTHER" id="PTHR35580:SF1">
    <property type="entry name" value="PHYTASE-LIKE DOMAIN-CONTAINING PROTEIN"/>
    <property type="match status" value="1"/>
</dbReference>
<dbReference type="InterPro" id="IPR052918">
    <property type="entry name" value="Motility_Chemotaxis_Reg"/>
</dbReference>
<feature type="compositionally biased region" description="Low complexity" evidence="1">
    <location>
        <begin position="54"/>
        <end position="67"/>
    </location>
</feature>
<dbReference type="Gene3D" id="2.120.10.30">
    <property type="entry name" value="TolB, C-terminal domain"/>
    <property type="match status" value="1"/>
</dbReference>
<name>Q4U453_SORCE</name>
<dbReference type="PANTHER" id="PTHR35580">
    <property type="entry name" value="CELL SURFACE GLYCOPROTEIN (S-LAYER PROTEIN)-LIKE PROTEIN"/>
    <property type="match status" value="1"/>
</dbReference>
<reference evidence="2" key="1">
    <citation type="journal article" date="2005" name="Gene">
        <title>The biosynthetic genes for disorazoles, potent cytotoxic compounds that disrupt microtubule formation.</title>
        <authorList>
            <person name="Carvalho R."/>
            <person name="Reid R."/>
            <person name="Viswanathan N."/>
            <person name="Gramajo H."/>
            <person name="Julien B."/>
        </authorList>
    </citation>
    <scope>NUCLEOTIDE SEQUENCE</scope>
    <source>
        <strain evidence="2">So ce12</strain>
    </source>
</reference>
<organism evidence="2">
    <name type="scientific">Sorangium cellulosum</name>
    <name type="common">Polyangium cellulosum</name>
    <dbReference type="NCBI Taxonomy" id="56"/>
    <lineage>
        <taxon>Bacteria</taxon>
        <taxon>Pseudomonadati</taxon>
        <taxon>Myxococcota</taxon>
        <taxon>Polyangia</taxon>
        <taxon>Polyangiales</taxon>
        <taxon>Polyangiaceae</taxon>
        <taxon>Sorangium</taxon>
    </lineage>
</organism>
<feature type="compositionally biased region" description="Basic and acidic residues" evidence="1">
    <location>
        <begin position="14"/>
        <end position="24"/>
    </location>
</feature>
<protein>
    <submittedName>
        <fullName evidence="2">Uncharacterized protein</fullName>
    </submittedName>
</protein>
<sequence>MHKTTLLRAATAEHAPDRAATRHRGMDSVPALPFVARPRRMLPIVARRHRLAQRARSPPAVPRPARALTRHGSAGAPRLPPPRPHVPRRSCSRISTRILPSMLEHPCLRQPQRFDIRFVFDPDFYRHIDAQYTDIPGGCLRSTFGPSLLTPPAPAAARDRYATPLCPSSAPTQRGQVAWTSRGRSRSLVRVTATLRTTSIVAFLRRSSTDAEEDDEKRSKTAAVRAGIFLCLTLTAAAPACTPFRSKECAGIALQRPVEALWGRRFRGNGSVRGVAIDATGTIAMTGWYTGTLDLDDGPRAVIDVDGSNDMFVVKLDAQGKMLWTRHFGGARMQVGNDVASDREGNVIAAGKVRGSIDFGTGTLHADDLKSSAVVVKLDPLGHTRWAKLFQGAERAESVAVDASGDVYVATAVRGGLSVVKLDPGGQSVFDVHLGHLEGFRGNRARMVADGHGHLVVVWNHIAEGYVLLGDELSRHDYRERRTSVAKLDASGHVLWSHVLGEDSPRDVAIGARGDVVIVGDAGDDETAAGFATKLAADGGHLWTKGLGLRMWPRGVAVDARGDLVISGITSGEVDVCGRDRTGPEQITWLAKLDPNGRFVWARRVELGAWGGGEGVAIHPAGGVVVAGFGATGPLRVMETLPEQYLFLTRVRP</sequence>
<dbReference type="SUPFAM" id="SSF101898">
    <property type="entry name" value="NHL repeat"/>
    <property type="match status" value="1"/>
</dbReference>
<feature type="region of interest" description="Disordered" evidence="1">
    <location>
        <begin position="1"/>
        <end position="24"/>
    </location>
</feature>
<dbReference type="EMBL" id="DQ013294">
    <property type="protein sequence ID" value="AAY32958.1"/>
    <property type="molecule type" value="Genomic_DNA"/>
</dbReference>
<evidence type="ECO:0000313" key="2">
    <source>
        <dbReference type="EMBL" id="AAY32958.1"/>
    </source>
</evidence>
<proteinExistence type="predicted"/>
<feature type="region of interest" description="Disordered" evidence="1">
    <location>
        <begin position="50"/>
        <end position="90"/>
    </location>
</feature>
<evidence type="ECO:0000256" key="1">
    <source>
        <dbReference type="SAM" id="MobiDB-lite"/>
    </source>
</evidence>
<accession>Q4U453</accession>
<dbReference type="AlphaFoldDB" id="Q4U453"/>